<protein>
    <submittedName>
        <fullName evidence="2">Uncharacterized protein</fullName>
    </submittedName>
</protein>
<gene>
    <name evidence="2" type="ORF">S40285_09831</name>
</gene>
<evidence type="ECO:0000313" key="3">
    <source>
        <dbReference type="Proteomes" id="UP000028524"/>
    </source>
</evidence>
<feature type="region of interest" description="Disordered" evidence="1">
    <location>
        <begin position="83"/>
        <end position="122"/>
    </location>
</feature>
<dbReference type="AlphaFoldDB" id="A0A084QU79"/>
<accession>A0A084QU79</accession>
<dbReference type="HOGENOM" id="CLU_2028252_0_0_1"/>
<dbReference type="Proteomes" id="UP000028524">
    <property type="component" value="Unassembled WGS sequence"/>
</dbReference>
<keyword evidence="3" id="KW-1185">Reference proteome</keyword>
<dbReference type="EMBL" id="KL660192">
    <property type="protein sequence ID" value="KFA67514.1"/>
    <property type="molecule type" value="Genomic_DNA"/>
</dbReference>
<evidence type="ECO:0000256" key="1">
    <source>
        <dbReference type="SAM" id="MobiDB-lite"/>
    </source>
</evidence>
<organism evidence="2 3">
    <name type="scientific">Stachybotrys chlorohalonatus (strain IBT 40285)</name>
    <dbReference type="NCBI Taxonomy" id="1283841"/>
    <lineage>
        <taxon>Eukaryota</taxon>
        <taxon>Fungi</taxon>
        <taxon>Dikarya</taxon>
        <taxon>Ascomycota</taxon>
        <taxon>Pezizomycotina</taxon>
        <taxon>Sordariomycetes</taxon>
        <taxon>Hypocreomycetidae</taxon>
        <taxon>Hypocreales</taxon>
        <taxon>Stachybotryaceae</taxon>
        <taxon>Stachybotrys</taxon>
    </lineage>
</organism>
<feature type="compositionally biased region" description="Low complexity" evidence="1">
    <location>
        <begin position="83"/>
        <end position="101"/>
    </location>
</feature>
<dbReference type="InParanoid" id="A0A084QU79"/>
<reference evidence="2 3" key="1">
    <citation type="journal article" date="2014" name="BMC Genomics">
        <title>Comparative genome sequencing reveals chemotype-specific gene clusters in the toxigenic black mold Stachybotrys.</title>
        <authorList>
            <person name="Semeiks J."/>
            <person name="Borek D."/>
            <person name="Otwinowski Z."/>
            <person name="Grishin N.V."/>
        </authorList>
    </citation>
    <scope>NUCLEOTIDE SEQUENCE [LARGE SCALE GENOMIC DNA]</scope>
    <source>
        <strain evidence="2 3">IBT 40285</strain>
    </source>
</reference>
<evidence type="ECO:0000313" key="2">
    <source>
        <dbReference type="EMBL" id="KFA67514.1"/>
    </source>
</evidence>
<proteinExistence type="predicted"/>
<sequence>MLVLNNDVNVRMRAALLKWQKVAEGHRALGVPIPPFAPLLVLGGRYLEPLLACRGRLGRQCPGPRLDRTGQDRTGQVDFETIGPGPAATTAAATTNPAPSTIFPPLTYPVGDSEPPTNTCRP</sequence>
<name>A0A084QU79_STAC4</name>